<feature type="compositionally biased region" description="Acidic residues" evidence="4">
    <location>
        <begin position="172"/>
        <end position="183"/>
    </location>
</feature>
<gene>
    <name evidence="7" type="ORF">C5167_022468</name>
</gene>
<evidence type="ECO:0000256" key="3">
    <source>
        <dbReference type="ARBA" id="ARBA00023242"/>
    </source>
</evidence>
<feature type="compositionally biased region" description="Low complexity" evidence="4">
    <location>
        <begin position="40"/>
        <end position="49"/>
    </location>
</feature>
<dbReference type="Gramene" id="RZC60711">
    <property type="protein sequence ID" value="RZC60711"/>
    <property type="gene ID" value="C5167_022468"/>
</dbReference>
<dbReference type="PANTHER" id="PTHR12933:SF0">
    <property type="entry name" value="U3 SMALL NUCLEOLAR RNA-ASSOCIATED PROTEIN 25 HOMOLOG"/>
    <property type="match status" value="1"/>
</dbReference>
<feature type="compositionally biased region" description="Acidic residues" evidence="4">
    <location>
        <begin position="106"/>
        <end position="144"/>
    </location>
</feature>
<dbReference type="InterPro" id="IPR053939">
    <property type="entry name" value="UTP25_C"/>
</dbReference>
<feature type="compositionally biased region" description="Basic and acidic residues" evidence="4">
    <location>
        <begin position="55"/>
        <end position="71"/>
    </location>
</feature>
<dbReference type="GO" id="GO:0019843">
    <property type="term" value="F:rRNA binding"/>
    <property type="evidence" value="ECO:0007669"/>
    <property type="project" value="TreeGrafter"/>
</dbReference>
<dbReference type="AlphaFoldDB" id="A0A4Y7JL58"/>
<sequence length="764" mass="87785">MAGAYGRKRGRERPKSEEKNVKSKQFKKKNGRMEHKLACSPAPSSSPEISSEEEEPRRSVASEELVVHREPSIYNNLLNTLGKGSGSFANFYKNRQRDEAGISHSDEDEDEDDDDENGTAEVKEESEEGSDGESDQSDSMEADVQEPTQSNSMKENEEEDESENNGEASATDQEDDDDLEVNGETDIDSSVVSSSFNLHLGHTLSTDEVAGLTKKQSKYKWKVPAVGSSTAKWIGTGECLQEEVDDSSCYGLKPKLFKHWLDLYKTSGGNDFHSSRQRLFFTLCTNYRDIFHCNKKPFYLKGGQEEDSSIMDSYIIHALNHVFKTRDFVTKNEAKLAKHPENVREEVVNSEKYLDHGFTRPKVLIVLPYASIALRVVKRLITLTPSSHKVNVEYTDRFLKEFDTAENDVSEEVHDGERLKIRKSSKPSDYEALFGGINNDLFMLGIKFTRRSIKLYSDFYSSDIIVASPLGLVNKIEAAQINKEKDVDYLSSIEVLIVDYADVIYMQNWAHLNTVVEKLNQIPAKQHGTDVMRIRKWYLDGYAKFYRQTILLGSFPNPEINSLFNQLCVNYQGKVKSVTEYKGVLPKVLLQVRQMYERFDVTSIAEAADARFDYFTKKVFPKIKDSLQGGTMLFISSYFEYVRVRNFMQSQNASFCMISEYTKQSDISRARIWFFEGKQKIMLYTERAHFYHRYKIRGIRNLIIYSLPERKEFYPELVNMIEESDNRNCTVLFSRLDQLRLERIIGSTSTKRLTSSEKNLFVFC</sequence>
<evidence type="ECO:0000259" key="6">
    <source>
        <dbReference type="Pfam" id="PF22916"/>
    </source>
</evidence>
<comment type="similarity">
    <text evidence="2">Belongs to the UTP25 family.</text>
</comment>
<dbReference type="Pfam" id="PF22916">
    <property type="entry name" value="UTP25_NTPase-like"/>
    <property type="match status" value="1"/>
</dbReference>
<feature type="region of interest" description="Disordered" evidence="4">
    <location>
        <begin position="97"/>
        <end position="183"/>
    </location>
</feature>
<reference evidence="7 8" key="1">
    <citation type="journal article" date="2018" name="Science">
        <title>The opium poppy genome and morphinan production.</title>
        <authorList>
            <person name="Guo L."/>
            <person name="Winzer T."/>
            <person name="Yang X."/>
            <person name="Li Y."/>
            <person name="Ning Z."/>
            <person name="He Z."/>
            <person name="Teodor R."/>
            <person name="Lu Y."/>
            <person name="Bowser T.A."/>
            <person name="Graham I.A."/>
            <person name="Ye K."/>
        </authorList>
    </citation>
    <scope>NUCLEOTIDE SEQUENCE [LARGE SCALE GENOMIC DNA]</scope>
    <source>
        <strain evidence="8">cv. HN1</strain>
        <tissue evidence="7">Leaves</tissue>
    </source>
</reference>
<dbReference type="InterPro" id="IPR010678">
    <property type="entry name" value="UTP25"/>
</dbReference>
<dbReference type="OrthoDB" id="10264378at2759"/>
<dbReference type="GO" id="GO:0034511">
    <property type="term" value="F:U3 snoRNA binding"/>
    <property type="evidence" value="ECO:0007669"/>
    <property type="project" value="InterPro"/>
</dbReference>
<protein>
    <recommendedName>
        <fullName evidence="9">U3 small nucleolar RNA-associated protein 25</fullName>
    </recommendedName>
</protein>
<dbReference type="InterPro" id="IPR053940">
    <property type="entry name" value="UTP25_NTPase-like"/>
</dbReference>
<evidence type="ECO:0000259" key="5">
    <source>
        <dbReference type="Pfam" id="PF06862"/>
    </source>
</evidence>
<evidence type="ECO:0008006" key="9">
    <source>
        <dbReference type="Google" id="ProtNLM"/>
    </source>
</evidence>
<name>A0A4Y7JL58_PAPSO</name>
<evidence type="ECO:0000256" key="1">
    <source>
        <dbReference type="ARBA" id="ARBA00004604"/>
    </source>
</evidence>
<feature type="domain" description="UTP25 C-terminal" evidence="5">
    <location>
        <begin position="586"/>
        <end position="763"/>
    </location>
</feature>
<feature type="compositionally biased region" description="Basic residues" evidence="4">
    <location>
        <begin position="1"/>
        <end position="12"/>
    </location>
</feature>
<proteinExistence type="inferred from homology"/>
<comment type="subcellular location">
    <subcellularLocation>
        <location evidence="1">Nucleus</location>
        <location evidence="1">Nucleolus</location>
    </subcellularLocation>
</comment>
<dbReference type="GO" id="GO:0000462">
    <property type="term" value="P:maturation of SSU-rRNA from tricistronic rRNA transcript (SSU-rRNA, 5.8S rRNA, LSU-rRNA)"/>
    <property type="evidence" value="ECO:0007669"/>
    <property type="project" value="TreeGrafter"/>
</dbReference>
<feature type="region of interest" description="Disordered" evidence="4">
    <location>
        <begin position="1"/>
        <end position="71"/>
    </location>
</feature>
<accession>A0A4Y7JL58</accession>
<evidence type="ECO:0000256" key="2">
    <source>
        <dbReference type="ARBA" id="ARBA00009223"/>
    </source>
</evidence>
<evidence type="ECO:0000313" key="8">
    <source>
        <dbReference type="Proteomes" id="UP000316621"/>
    </source>
</evidence>
<dbReference type="EMBL" id="CM010719">
    <property type="protein sequence ID" value="RZC60711.1"/>
    <property type="molecule type" value="Genomic_DNA"/>
</dbReference>
<evidence type="ECO:0000256" key="4">
    <source>
        <dbReference type="SAM" id="MobiDB-lite"/>
    </source>
</evidence>
<evidence type="ECO:0000313" key="7">
    <source>
        <dbReference type="EMBL" id="RZC60711.1"/>
    </source>
</evidence>
<dbReference type="OMA" id="QDRGDTF"/>
<dbReference type="Proteomes" id="UP000316621">
    <property type="component" value="Chromosome 5"/>
</dbReference>
<dbReference type="STRING" id="3469.A0A4Y7JL58"/>
<feature type="domain" description="UTP25 NTP hydrolase-like" evidence="6">
    <location>
        <begin position="287"/>
        <end position="575"/>
    </location>
</feature>
<dbReference type="Pfam" id="PF06862">
    <property type="entry name" value="Utp25_C"/>
    <property type="match status" value="1"/>
</dbReference>
<dbReference type="PANTHER" id="PTHR12933">
    <property type="entry name" value="ORF PROTEIN-RELATED"/>
    <property type="match status" value="1"/>
</dbReference>
<organism evidence="7 8">
    <name type="scientific">Papaver somniferum</name>
    <name type="common">Opium poppy</name>
    <dbReference type="NCBI Taxonomy" id="3469"/>
    <lineage>
        <taxon>Eukaryota</taxon>
        <taxon>Viridiplantae</taxon>
        <taxon>Streptophyta</taxon>
        <taxon>Embryophyta</taxon>
        <taxon>Tracheophyta</taxon>
        <taxon>Spermatophyta</taxon>
        <taxon>Magnoliopsida</taxon>
        <taxon>Ranunculales</taxon>
        <taxon>Papaveraceae</taxon>
        <taxon>Papaveroideae</taxon>
        <taxon>Papaver</taxon>
    </lineage>
</organism>
<dbReference type="GO" id="GO:0032040">
    <property type="term" value="C:small-subunit processome"/>
    <property type="evidence" value="ECO:0007669"/>
    <property type="project" value="TreeGrafter"/>
</dbReference>
<keyword evidence="3" id="KW-0539">Nucleus</keyword>
<keyword evidence="8" id="KW-1185">Reference proteome</keyword>